<feature type="binding site" evidence="5">
    <location>
        <position position="280"/>
    </location>
    <ligand>
        <name>FAD</name>
        <dbReference type="ChEBI" id="CHEBI:57692"/>
    </ligand>
</feature>
<dbReference type="InterPro" id="IPR012132">
    <property type="entry name" value="GMC_OxRdtase"/>
</dbReference>
<evidence type="ECO:0000256" key="6">
    <source>
        <dbReference type="SAM" id="SignalP"/>
    </source>
</evidence>
<dbReference type="Gene3D" id="3.30.560.10">
    <property type="entry name" value="Glucose Oxidase, domain 3"/>
    <property type="match status" value="1"/>
</dbReference>
<dbReference type="PANTHER" id="PTHR11552">
    <property type="entry name" value="GLUCOSE-METHANOL-CHOLINE GMC OXIDOREDUCTASE"/>
    <property type="match status" value="1"/>
</dbReference>
<dbReference type="Pfam" id="PF00732">
    <property type="entry name" value="GMC_oxred_N"/>
    <property type="match status" value="1"/>
</dbReference>
<evidence type="ECO:0000256" key="4">
    <source>
        <dbReference type="ARBA" id="ARBA00022827"/>
    </source>
</evidence>
<dbReference type="InterPro" id="IPR036188">
    <property type="entry name" value="FAD/NAD-bd_sf"/>
</dbReference>
<dbReference type="PANTHER" id="PTHR11552:SF147">
    <property type="entry name" value="CHOLINE DEHYDROGENASE, MITOCHONDRIAL"/>
    <property type="match status" value="1"/>
</dbReference>
<evidence type="ECO:0000256" key="3">
    <source>
        <dbReference type="ARBA" id="ARBA00022630"/>
    </source>
</evidence>
<dbReference type="InterPro" id="IPR007867">
    <property type="entry name" value="GMC_OxRtase_C"/>
</dbReference>
<reference evidence="8" key="1">
    <citation type="submission" date="2012-11" db="EMBL/GenBank/DDBJ databases">
        <authorList>
            <person name="Lucero-Rivera Y.E."/>
            <person name="Tovar-Ramirez D."/>
        </authorList>
    </citation>
    <scope>NUCLEOTIDE SEQUENCE</scope>
    <source>
        <tissue evidence="8">Salivary gland</tissue>
    </source>
</reference>
<dbReference type="GO" id="GO:0050660">
    <property type="term" value="F:flavin adenine dinucleotide binding"/>
    <property type="evidence" value="ECO:0007669"/>
    <property type="project" value="InterPro"/>
</dbReference>
<dbReference type="GO" id="GO:0016614">
    <property type="term" value="F:oxidoreductase activity, acting on CH-OH group of donors"/>
    <property type="evidence" value="ECO:0007669"/>
    <property type="project" value="InterPro"/>
</dbReference>
<keyword evidence="6" id="KW-0732">Signal</keyword>
<dbReference type="PROSITE" id="PS00624">
    <property type="entry name" value="GMC_OXRED_2"/>
    <property type="match status" value="1"/>
</dbReference>
<dbReference type="EMBL" id="GACK01007670">
    <property type="protein sequence ID" value="JAA57364.1"/>
    <property type="molecule type" value="mRNA"/>
</dbReference>
<sequence>MAVSAARLAMVIVFAIVCDAATEEGSEEAKQMEQMRLYMEYLKSLYVKRNELLPCYDFVVVGAGSAGSVVANRLSANGTFNVLLLEAGGIETPDLATPFFSFLAANESNSWMYVTVPQTKSCLSFRGQVAVMTLGKIMGGTSSINSMNFVRGNRRDFDMWESEYNATGWSYANVLENFKAIENFSISTVSQAERNTYHGMAGETPINYPGYNTSLSYAFLNACRDSGYDYIDYNGPNHTGYSRVQSNTAGGERMSANRCFLRSVQEKRKDNLHISINSTVTKIIFDNDRRATHVVFVKDGEEMNVTIGYELILSAGAINSPKLLMVSGVGPKEYLNTSNITSVMDLPVGEGLMDHAIFLGLVVTTDNDEVGIRNINESIKQYKYNKTGLLTIPGAFEALLFTSSYNESMEKEKERDWADIEVELTDLFPGPDIAKSPYVSNQTFEQYYMPMFNYTGFMPAIAMVRPKSRGTVKLNPFDPNLPPLIDPQFLSEDEDVERIVNGTLKVMKLFNTEAMQQIGAKIWNGSYPNCTNYTIWSRDYISCFVRQAAFPGQHVCCTCPMGERNNSVVNSRLKVRGLRNVRVIDASVMPQITSGNINAAVLMIGDKGAKMIIEDHNSTIAFIQSKKQASAAKNNI</sequence>
<feature type="binding site" evidence="5">
    <location>
        <position position="141"/>
    </location>
    <ligand>
        <name>FAD</name>
        <dbReference type="ChEBI" id="CHEBI:57692"/>
    </ligand>
</feature>
<reference evidence="8" key="2">
    <citation type="journal article" date="2015" name="J. Proteomics">
        <title>Sexual differences in the sialomes of the zebra tick, Rhipicephalus pulchellus.</title>
        <authorList>
            <person name="Tan A.W."/>
            <person name="Francischetti I.M."/>
            <person name="Slovak M."/>
            <person name="Kini R.M."/>
            <person name="Ribeiro J.M."/>
        </authorList>
    </citation>
    <scope>NUCLEOTIDE SEQUENCE</scope>
    <source>
        <tissue evidence="8">Salivary gland</tissue>
    </source>
</reference>
<evidence type="ECO:0000313" key="8">
    <source>
        <dbReference type="EMBL" id="JAA57364.1"/>
    </source>
</evidence>
<evidence type="ECO:0000256" key="1">
    <source>
        <dbReference type="ARBA" id="ARBA00001974"/>
    </source>
</evidence>
<comment type="cofactor">
    <cofactor evidence="1 5">
        <name>FAD</name>
        <dbReference type="ChEBI" id="CHEBI:57692"/>
    </cofactor>
</comment>
<dbReference type="SUPFAM" id="SSF54373">
    <property type="entry name" value="FAD-linked reductases, C-terminal domain"/>
    <property type="match status" value="1"/>
</dbReference>
<dbReference type="SUPFAM" id="SSF51905">
    <property type="entry name" value="FAD/NAD(P)-binding domain"/>
    <property type="match status" value="1"/>
</dbReference>
<feature type="signal peptide" evidence="6">
    <location>
        <begin position="1"/>
        <end position="20"/>
    </location>
</feature>
<dbReference type="Gene3D" id="3.50.50.60">
    <property type="entry name" value="FAD/NAD(P)-binding domain"/>
    <property type="match status" value="1"/>
</dbReference>
<evidence type="ECO:0000256" key="5">
    <source>
        <dbReference type="PIRSR" id="PIRSR000137-2"/>
    </source>
</evidence>
<keyword evidence="4 5" id="KW-0274">FAD</keyword>
<dbReference type="AlphaFoldDB" id="L7M2M9"/>
<evidence type="ECO:0000256" key="2">
    <source>
        <dbReference type="ARBA" id="ARBA00010790"/>
    </source>
</evidence>
<dbReference type="PIRSF" id="PIRSF000137">
    <property type="entry name" value="Alcohol_oxidase"/>
    <property type="match status" value="1"/>
</dbReference>
<dbReference type="InterPro" id="IPR000172">
    <property type="entry name" value="GMC_OxRdtase_N"/>
</dbReference>
<feature type="domain" description="Glucose-methanol-choline oxidoreductase N-terminal" evidence="7">
    <location>
        <begin position="316"/>
        <end position="330"/>
    </location>
</feature>
<accession>L7M2M9</accession>
<dbReference type="Pfam" id="PF05199">
    <property type="entry name" value="GMC_oxred_C"/>
    <property type="match status" value="1"/>
</dbReference>
<name>L7M2M9_RHIPC</name>
<protein>
    <recommendedName>
        <fullName evidence="7">Glucose-methanol-choline oxidoreductase N-terminal domain-containing protein</fullName>
    </recommendedName>
</protein>
<proteinExistence type="evidence at transcript level"/>
<keyword evidence="3" id="KW-0285">Flavoprotein</keyword>
<feature type="chain" id="PRO_5003981474" description="Glucose-methanol-choline oxidoreductase N-terminal domain-containing protein" evidence="6">
    <location>
        <begin position="21"/>
        <end position="636"/>
    </location>
</feature>
<evidence type="ECO:0000259" key="7">
    <source>
        <dbReference type="PROSITE" id="PS00624"/>
    </source>
</evidence>
<comment type="similarity">
    <text evidence="2">Belongs to the GMC oxidoreductase family.</text>
</comment>
<organism evidence="8">
    <name type="scientific">Rhipicephalus pulchellus</name>
    <name type="common">Yellow backed tick</name>
    <name type="synonym">Dermacentor pulchellus</name>
    <dbReference type="NCBI Taxonomy" id="72859"/>
    <lineage>
        <taxon>Eukaryota</taxon>
        <taxon>Metazoa</taxon>
        <taxon>Ecdysozoa</taxon>
        <taxon>Arthropoda</taxon>
        <taxon>Chelicerata</taxon>
        <taxon>Arachnida</taxon>
        <taxon>Acari</taxon>
        <taxon>Parasitiformes</taxon>
        <taxon>Ixodida</taxon>
        <taxon>Ixodoidea</taxon>
        <taxon>Ixodidae</taxon>
        <taxon>Rhipicephalinae</taxon>
        <taxon>Rhipicephalus</taxon>
        <taxon>Rhipicephalus</taxon>
    </lineage>
</organism>